<name>A0A853BQZ3_9ACTN</name>
<accession>A0A853BQZ3</accession>
<reference evidence="3 4" key="1">
    <citation type="submission" date="2020-07" db="EMBL/GenBank/DDBJ databases">
        <title>Sequencing the genomes of 1000 actinobacteria strains.</title>
        <authorList>
            <person name="Klenk H.-P."/>
        </authorList>
    </citation>
    <scope>NUCLEOTIDE SEQUENCE [LARGE SCALE GENOMIC DNA]</scope>
    <source>
        <strain evidence="3 4">DSM 45927</strain>
    </source>
</reference>
<dbReference type="Proteomes" id="UP000575985">
    <property type="component" value="Unassembled WGS sequence"/>
</dbReference>
<keyword evidence="4" id="KW-1185">Reference proteome</keyword>
<comment type="caution">
    <text evidence="3">The sequence shown here is derived from an EMBL/GenBank/DDBJ whole genome shotgun (WGS) entry which is preliminary data.</text>
</comment>
<evidence type="ECO:0000313" key="3">
    <source>
        <dbReference type="EMBL" id="NYI96977.1"/>
    </source>
</evidence>
<dbReference type="NCBIfam" id="NF033537">
    <property type="entry name" value="lasso_biosyn_B2"/>
    <property type="match status" value="1"/>
</dbReference>
<dbReference type="EMBL" id="JACCFO010000001">
    <property type="protein sequence ID" value="NYI96977.1"/>
    <property type="molecule type" value="Genomic_DNA"/>
</dbReference>
<dbReference type="RefSeq" id="WP_217781897.1">
    <property type="nucleotide sequence ID" value="NZ_JACCFO010000001.1"/>
</dbReference>
<gene>
    <name evidence="3" type="ORF">HNR12_003254</name>
</gene>
<dbReference type="AlphaFoldDB" id="A0A853BQZ3"/>
<evidence type="ECO:0000256" key="1">
    <source>
        <dbReference type="SAM" id="MobiDB-lite"/>
    </source>
</evidence>
<organism evidence="3 4">
    <name type="scientific">Streptomonospora nanhaiensis</name>
    <dbReference type="NCBI Taxonomy" id="1323731"/>
    <lineage>
        <taxon>Bacteria</taxon>
        <taxon>Bacillati</taxon>
        <taxon>Actinomycetota</taxon>
        <taxon>Actinomycetes</taxon>
        <taxon>Streptosporangiales</taxon>
        <taxon>Nocardiopsidaceae</taxon>
        <taxon>Streptomonospora</taxon>
    </lineage>
</organism>
<dbReference type="Pfam" id="PF13471">
    <property type="entry name" value="Transglut_core3"/>
    <property type="match status" value="1"/>
</dbReference>
<feature type="region of interest" description="Disordered" evidence="1">
    <location>
        <begin position="119"/>
        <end position="146"/>
    </location>
</feature>
<feature type="domain" description="Microcin J25-processing protein McjB C-terminal" evidence="2">
    <location>
        <begin position="27"/>
        <end position="138"/>
    </location>
</feature>
<evidence type="ECO:0000313" key="4">
    <source>
        <dbReference type="Proteomes" id="UP000575985"/>
    </source>
</evidence>
<dbReference type="InterPro" id="IPR032708">
    <property type="entry name" value="McjB_C"/>
</dbReference>
<evidence type="ECO:0000259" key="2">
    <source>
        <dbReference type="Pfam" id="PF13471"/>
    </source>
</evidence>
<dbReference type="InterPro" id="IPR053521">
    <property type="entry name" value="McjB-like"/>
</dbReference>
<protein>
    <recommendedName>
        <fullName evidence="2">Microcin J25-processing protein McjB C-terminal domain-containing protein</fullName>
    </recommendedName>
</protein>
<sequence length="146" mass="14928">MSVEVVLRSPGHPPNLTRRLHALAAVAAARVLLAAAQGRPARLHSALARLLAGAAPASPAAAGAAHDAVVAASLRCAGPHGCLLRSVAVALLCRAWGGRVRWVVGFASPPPASHAWVETREGPVGEPEDPRTAFTPALTTDEEPSP</sequence>
<feature type="compositionally biased region" description="Basic and acidic residues" evidence="1">
    <location>
        <begin position="119"/>
        <end position="131"/>
    </location>
</feature>
<proteinExistence type="predicted"/>